<proteinExistence type="predicted"/>
<sequence>MTTTHHTCPHCHSPIALDRFEYATDGEHFFRICPECDHTLLMVDGEGWPVRVEPVGIDARGSAAAPLARNSVEA</sequence>
<evidence type="ECO:0000313" key="2">
    <source>
        <dbReference type="Proteomes" id="UP001626593"/>
    </source>
</evidence>
<protein>
    <submittedName>
        <fullName evidence="1">Uncharacterized protein</fullName>
    </submittedName>
</protein>
<keyword evidence="2" id="KW-1185">Reference proteome</keyword>
<dbReference type="EMBL" id="CP141259">
    <property type="protein sequence ID" value="WRL47989.1"/>
    <property type="molecule type" value="Genomic_DNA"/>
</dbReference>
<accession>A0ABZ1AT12</accession>
<reference evidence="1 2" key="1">
    <citation type="submission" date="2023-12" db="EMBL/GenBank/DDBJ databases">
        <title>A. evansii MAY27, complete genome.</title>
        <authorList>
            <person name="Wang Y."/>
        </authorList>
    </citation>
    <scope>NUCLEOTIDE SEQUENCE [LARGE SCALE GENOMIC DNA]</scope>
    <source>
        <strain evidence="1 2">MAY27</strain>
    </source>
</reference>
<organism evidence="1 2">
    <name type="scientific">Aromatoleum evansii</name>
    <name type="common">Azoarcus evansii</name>
    <dbReference type="NCBI Taxonomy" id="59406"/>
    <lineage>
        <taxon>Bacteria</taxon>
        <taxon>Pseudomonadati</taxon>
        <taxon>Pseudomonadota</taxon>
        <taxon>Betaproteobacteria</taxon>
        <taxon>Rhodocyclales</taxon>
        <taxon>Rhodocyclaceae</taxon>
        <taxon>Aromatoleum</taxon>
    </lineage>
</organism>
<dbReference type="Proteomes" id="UP001626593">
    <property type="component" value="Chromosome"/>
</dbReference>
<evidence type="ECO:0000313" key="1">
    <source>
        <dbReference type="EMBL" id="WRL47989.1"/>
    </source>
</evidence>
<name>A0ABZ1AT12_AROEV</name>
<dbReference type="RefSeq" id="WP_407280337.1">
    <property type="nucleotide sequence ID" value="NZ_CP141259.1"/>
</dbReference>
<gene>
    <name evidence="1" type="ORF">U5817_08110</name>
</gene>